<keyword evidence="1" id="KW-0862">Zinc</keyword>
<dbReference type="EMBL" id="JBHFQA010000006">
    <property type="protein sequence ID" value="KAL2098387.1"/>
    <property type="molecule type" value="Genomic_DNA"/>
</dbReference>
<protein>
    <recommendedName>
        <fullName evidence="3">CCHC-type domain-containing protein</fullName>
    </recommendedName>
</protein>
<dbReference type="InterPro" id="IPR036875">
    <property type="entry name" value="Znf_CCHC_sf"/>
</dbReference>
<sequence length="344" mass="38795">MEQELQELRQLVTQLKADNEELRRQRPARSSDTLPASSADLGAAATERLVFVPRDRKCPMFTGKSGIKVSDWIEEAESCMRARHLSAKDQAFFLFDHLEGEARQEIKYRPSADRNDPEKIKSILQELYGCPHSYVALQEAFFSRKQQDGETLLEFSLALIGLMDKVKTCAPDGLVNAEVLLRDQFSEHVFDGGLRRELKQLIRSKPTITLLELRAEAIRWEREGMPVGTRGRSYSVPSIHGVQYAVHGGSRPVADHPTDRSELSELKDMLRRQQEQLNQLSQSVALLQRPLPRPRSNSIICRRCQQPGHIAQDCDGPRVPARTQPALAGHSRAHGLSSHPTPEN</sequence>
<evidence type="ECO:0000256" key="2">
    <source>
        <dbReference type="SAM" id="MobiDB-lite"/>
    </source>
</evidence>
<dbReference type="Proteomes" id="UP001591681">
    <property type="component" value="Unassembled WGS sequence"/>
</dbReference>
<dbReference type="Pfam" id="PF00098">
    <property type="entry name" value="zf-CCHC"/>
    <property type="match status" value="1"/>
</dbReference>
<proteinExistence type="predicted"/>
<organism evidence="4 5">
    <name type="scientific">Coilia grayii</name>
    <name type="common">Gray's grenadier anchovy</name>
    <dbReference type="NCBI Taxonomy" id="363190"/>
    <lineage>
        <taxon>Eukaryota</taxon>
        <taxon>Metazoa</taxon>
        <taxon>Chordata</taxon>
        <taxon>Craniata</taxon>
        <taxon>Vertebrata</taxon>
        <taxon>Euteleostomi</taxon>
        <taxon>Actinopterygii</taxon>
        <taxon>Neopterygii</taxon>
        <taxon>Teleostei</taxon>
        <taxon>Clupei</taxon>
        <taxon>Clupeiformes</taxon>
        <taxon>Clupeoidei</taxon>
        <taxon>Engraulidae</taxon>
        <taxon>Coilinae</taxon>
        <taxon>Coilia</taxon>
    </lineage>
</organism>
<keyword evidence="5" id="KW-1185">Reference proteome</keyword>
<keyword evidence="1" id="KW-0863">Zinc-finger</keyword>
<evidence type="ECO:0000256" key="1">
    <source>
        <dbReference type="PROSITE-ProRule" id="PRU00047"/>
    </source>
</evidence>
<reference evidence="4 5" key="1">
    <citation type="submission" date="2024-09" db="EMBL/GenBank/DDBJ databases">
        <title>A chromosome-level genome assembly of Gray's grenadier anchovy, Coilia grayii.</title>
        <authorList>
            <person name="Fu Z."/>
        </authorList>
    </citation>
    <scope>NUCLEOTIDE SEQUENCE [LARGE SCALE GENOMIC DNA]</scope>
    <source>
        <strain evidence="4">G4</strain>
        <tissue evidence="4">Muscle</tissue>
    </source>
</reference>
<keyword evidence="1" id="KW-0479">Metal-binding</keyword>
<dbReference type="SMART" id="SM00343">
    <property type="entry name" value="ZnF_C2HC"/>
    <property type="match status" value="1"/>
</dbReference>
<dbReference type="Gene3D" id="4.10.60.10">
    <property type="entry name" value="Zinc finger, CCHC-type"/>
    <property type="match status" value="1"/>
</dbReference>
<feature type="domain" description="CCHC-type" evidence="3">
    <location>
        <begin position="301"/>
        <end position="314"/>
    </location>
</feature>
<dbReference type="InterPro" id="IPR001878">
    <property type="entry name" value="Znf_CCHC"/>
</dbReference>
<feature type="region of interest" description="Disordered" evidence="2">
    <location>
        <begin position="311"/>
        <end position="344"/>
    </location>
</feature>
<feature type="region of interest" description="Disordered" evidence="2">
    <location>
        <begin position="18"/>
        <end position="38"/>
    </location>
</feature>
<evidence type="ECO:0000313" key="5">
    <source>
        <dbReference type="Proteomes" id="UP001591681"/>
    </source>
</evidence>
<evidence type="ECO:0000259" key="3">
    <source>
        <dbReference type="PROSITE" id="PS50158"/>
    </source>
</evidence>
<dbReference type="SUPFAM" id="SSF57756">
    <property type="entry name" value="Retrovirus zinc finger-like domains"/>
    <property type="match status" value="1"/>
</dbReference>
<name>A0ABD1KH50_9TELE</name>
<dbReference type="PROSITE" id="PS50158">
    <property type="entry name" value="ZF_CCHC"/>
    <property type="match status" value="1"/>
</dbReference>
<accession>A0ABD1KH50</accession>
<gene>
    <name evidence="4" type="ORF">ACEWY4_007594</name>
</gene>
<dbReference type="AlphaFoldDB" id="A0ABD1KH50"/>
<dbReference type="GO" id="GO:0008270">
    <property type="term" value="F:zinc ion binding"/>
    <property type="evidence" value="ECO:0007669"/>
    <property type="project" value="UniProtKB-KW"/>
</dbReference>
<evidence type="ECO:0000313" key="4">
    <source>
        <dbReference type="EMBL" id="KAL2098387.1"/>
    </source>
</evidence>
<comment type="caution">
    <text evidence="4">The sequence shown here is derived from an EMBL/GenBank/DDBJ whole genome shotgun (WGS) entry which is preliminary data.</text>
</comment>